<dbReference type="Pfam" id="PF01553">
    <property type="entry name" value="Acyltransferase"/>
    <property type="match status" value="1"/>
</dbReference>
<dbReference type="PANTHER" id="PTHR10434">
    <property type="entry name" value="1-ACYL-SN-GLYCEROL-3-PHOSPHATE ACYLTRANSFERASE"/>
    <property type="match status" value="1"/>
</dbReference>
<organism evidence="5 6">
    <name type="scientific">Desulfurella amilsii</name>
    <dbReference type="NCBI Taxonomy" id="1562698"/>
    <lineage>
        <taxon>Bacteria</taxon>
        <taxon>Pseudomonadati</taxon>
        <taxon>Campylobacterota</taxon>
        <taxon>Desulfurellia</taxon>
        <taxon>Desulfurellales</taxon>
        <taxon>Desulfurellaceae</taxon>
        <taxon>Desulfurella</taxon>
    </lineage>
</organism>
<protein>
    <submittedName>
        <fullName evidence="5">1-acyl-sn-glycerol-3-phosphate acyltransferase</fullName>
        <ecNumber evidence="5">2.3.1.51</ecNumber>
    </submittedName>
</protein>
<dbReference type="RefSeq" id="WP_086033352.1">
    <property type="nucleotide sequence ID" value="NZ_MDSU01000013.1"/>
</dbReference>
<name>A0A1X4XYD9_9BACT</name>
<evidence type="ECO:0000256" key="1">
    <source>
        <dbReference type="ARBA" id="ARBA00005189"/>
    </source>
</evidence>
<proteinExistence type="predicted"/>
<dbReference type="SMART" id="SM00563">
    <property type="entry name" value="PlsC"/>
    <property type="match status" value="1"/>
</dbReference>
<accession>A0A1X4XYD9</accession>
<comment type="pathway">
    <text evidence="1">Lipid metabolism.</text>
</comment>
<dbReference type="STRING" id="1562698.DESAMIL20_610"/>
<comment type="caution">
    <text evidence="5">The sequence shown here is derived from an EMBL/GenBank/DDBJ whole genome shotgun (WGS) entry which is preliminary data.</text>
</comment>
<gene>
    <name evidence="5" type="ORF">DESAMIL20_610</name>
</gene>
<evidence type="ECO:0000259" key="4">
    <source>
        <dbReference type="SMART" id="SM00563"/>
    </source>
</evidence>
<dbReference type="GO" id="GO:0003841">
    <property type="term" value="F:1-acylglycerol-3-phosphate O-acyltransferase activity"/>
    <property type="evidence" value="ECO:0007669"/>
    <property type="project" value="UniProtKB-EC"/>
</dbReference>
<dbReference type="EC" id="2.3.1.51" evidence="5"/>
<keyword evidence="2 5" id="KW-0808">Transferase</keyword>
<dbReference type="SUPFAM" id="SSF69593">
    <property type="entry name" value="Glycerol-3-phosphate (1)-acyltransferase"/>
    <property type="match status" value="1"/>
</dbReference>
<dbReference type="Proteomes" id="UP000194141">
    <property type="component" value="Unassembled WGS sequence"/>
</dbReference>
<dbReference type="AlphaFoldDB" id="A0A1X4XYD9"/>
<evidence type="ECO:0000313" key="6">
    <source>
        <dbReference type="Proteomes" id="UP000194141"/>
    </source>
</evidence>
<dbReference type="InterPro" id="IPR002123">
    <property type="entry name" value="Plipid/glycerol_acylTrfase"/>
</dbReference>
<dbReference type="GO" id="GO:0006654">
    <property type="term" value="P:phosphatidic acid biosynthetic process"/>
    <property type="evidence" value="ECO:0007669"/>
    <property type="project" value="TreeGrafter"/>
</dbReference>
<evidence type="ECO:0000313" key="5">
    <source>
        <dbReference type="EMBL" id="OSS42562.1"/>
    </source>
</evidence>
<keyword evidence="6" id="KW-1185">Reference proteome</keyword>
<evidence type="ECO:0000256" key="2">
    <source>
        <dbReference type="ARBA" id="ARBA00022679"/>
    </source>
</evidence>
<evidence type="ECO:0000256" key="3">
    <source>
        <dbReference type="ARBA" id="ARBA00023315"/>
    </source>
</evidence>
<feature type="domain" description="Phospholipid/glycerol acyltransferase" evidence="4">
    <location>
        <begin position="55"/>
        <end position="167"/>
    </location>
</feature>
<keyword evidence="3 5" id="KW-0012">Acyltransferase</keyword>
<sequence length="209" mass="24393">MFSFLKWIKIVFYLFFYYFTQKNTKIAIKKLSEKTIKICKTRIIFNKTNINSKNFVIMATHKSYFDIFCIEHCFGDAKIIWFAKQELFKIPFYGHMLKETGALSVDRKSVIKSALAIRKLLKEKKDNVAFAIFPYGTRKHTNDFKSGGIYFAKKLKLPIIPVRIDGSCNVMPPGKITIKENQTVNVKVFEAINYNEDFDKIESILKNII</sequence>
<dbReference type="CDD" id="cd07989">
    <property type="entry name" value="LPLAT_AGPAT-like"/>
    <property type="match status" value="1"/>
</dbReference>
<dbReference type="EMBL" id="MDSU01000013">
    <property type="protein sequence ID" value="OSS42562.1"/>
    <property type="molecule type" value="Genomic_DNA"/>
</dbReference>
<reference evidence="5 6" key="1">
    <citation type="journal article" date="2017" name="Front. Microbiol.">
        <title>Genome Sequence of Desulfurella amilsii Strain TR1 and Comparative Genomics of Desulfurellaceae Family.</title>
        <authorList>
            <person name="Florentino A.P."/>
            <person name="Stams A.J."/>
            <person name="Sanchez-Andrea I."/>
        </authorList>
    </citation>
    <scope>NUCLEOTIDE SEQUENCE [LARGE SCALE GENOMIC DNA]</scope>
    <source>
        <strain evidence="5 6">TR1</strain>
    </source>
</reference>
<dbReference type="PANTHER" id="PTHR10434:SF66">
    <property type="entry name" value="PHOSPHOLIPID_GLYCEROL ACYLTRANSFERASE DOMAIN-CONTAINING PROTEIN"/>
    <property type="match status" value="1"/>
</dbReference>